<feature type="modified residue" description="4-aspartylphosphate" evidence="7">
    <location>
        <position position="54"/>
    </location>
</feature>
<dbReference type="SUPFAM" id="SSF52540">
    <property type="entry name" value="P-loop containing nucleoside triphosphate hydrolases"/>
    <property type="match status" value="1"/>
</dbReference>
<keyword evidence="3" id="KW-0902">Two-component regulatory system</keyword>
<dbReference type="Gene3D" id="1.10.10.60">
    <property type="entry name" value="Homeodomain-like"/>
    <property type="match status" value="1"/>
</dbReference>
<reference evidence="10 11" key="1">
    <citation type="submission" date="2024-02" db="EMBL/GenBank/DDBJ databases">
        <title>A new putative Pannonibacter species isolated from two cases of bloodstream infections in paediatric patients.</title>
        <authorList>
            <person name="Castellana S."/>
            <person name="De Laurentiis V."/>
            <person name="Grassi M."/>
            <person name="De Leonardis F."/>
            <person name="Mosca A."/>
            <person name="De Carlo C."/>
            <person name="Sparapano E."/>
            <person name="Ronga L."/>
            <person name="Santacroce L."/>
            <person name="Chironna M."/>
            <person name="De Robertis A."/>
            <person name="Bianco A."/>
            <person name="Del Sambro L."/>
            <person name="Capozzi L."/>
            <person name="Parisi A."/>
        </authorList>
    </citation>
    <scope>NUCLEOTIDE SEQUENCE [LARGE SCALE GENOMIC DNA]</scope>
    <source>
        <strain evidence="10 11">Pt2</strain>
    </source>
</reference>
<dbReference type="InterPro" id="IPR011006">
    <property type="entry name" value="CheY-like_superfamily"/>
</dbReference>
<dbReference type="InterPro" id="IPR058031">
    <property type="entry name" value="AAA_lid_NorR"/>
</dbReference>
<dbReference type="Gene3D" id="1.10.8.60">
    <property type="match status" value="1"/>
</dbReference>
<dbReference type="InterPro" id="IPR002078">
    <property type="entry name" value="Sigma_54_int"/>
</dbReference>
<keyword evidence="4" id="KW-0805">Transcription regulation</keyword>
<evidence type="ECO:0000256" key="2">
    <source>
        <dbReference type="ARBA" id="ARBA00022840"/>
    </source>
</evidence>
<dbReference type="InterPro" id="IPR027417">
    <property type="entry name" value="P-loop_NTPase"/>
</dbReference>
<dbReference type="PROSITE" id="PS50045">
    <property type="entry name" value="SIGMA54_INTERACT_4"/>
    <property type="match status" value="1"/>
</dbReference>
<evidence type="ECO:0000256" key="6">
    <source>
        <dbReference type="ARBA" id="ARBA00023163"/>
    </source>
</evidence>
<keyword evidence="6" id="KW-0804">Transcription</keyword>
<feature type="domain" description="Response regulatory" evidence="9">
    <location>
        <begin position="5"/>
        <end position="119"/>
    </location>
</feature>
<sequence length="444" mass="49363">MDQATVLLVDDEQDLRDALMQGLELAGHQVAAFDRADGVMGVLNRDFYGVLVTDIRMPGVDGFALMRKAFDIDPAMPVVLITGHGDVPLAVEAMRAGAYDFLEKPFAVARLEAVIERALEKRRLVLENRALRERLSDHGVLEGRLVGRSPVMEKVRRQVMALAATDADVLLLGETGAGKEVVARALHEEGPRKDKPFVALNCGALPADIIESELFGHEKGAFTGASGQRIGKMEYAHGGTVFLDEIESMPLELQVKLLRVIETRSIERLGSNKPIVLDVRFIAATKEDLGKASAEGRFRQDLFYRLNVVTLELPPLRARREDIPLLFHYLAREARARYRREIPDLPPGYMAELMTREWAGNVRELRNVADRFVLGLEGMDDAVVPGSDNLFARVAEYEKSLIQAELKRQGGSVKATYEALGLSRKALYEKMRKYGLAREGGEEE</sequence>
<dbReference type="Proteomes" id="UP001380822">
    <property type="component" value="Unassembled WGS sequence"/>
</dbReference>
<evidence type="ECO:0000256" key="3">
    <source>
        <dbReference type="ARBA" id="ARBA00023012"/>
    </source>
</evidence>
<dbReference type="SUPFAM" id="SSF46689">
    <property type="entry name" value="Homeodomain-like"/>
    <property type="match status" value="1"/>
</dbReference>
<evidence type="ECO:0000256" key="4">
    <source>
        <dbReference type="ARBA" id="ARBA00023015"/>
    </source>
</evidence>
<dbReference type="CDD" id="cd17549">
    <property type="entry name" value="REC_DctD-like"/>
    <property type="match status" value="1"/>
</dbReference>
<dbReference type="Gene3D" id="3.40.50.2300">
    <property type="match status" value="1"/>
</dbReference>
<keyword evidence="7" id="KW-0597">Phosphoprotein</keyword>
<dbReference type="Pfam" id="PF02954">
    <property type="entry name" value="HTH_8"/>
    <property type="match status" value="1"/>
</dbReference>
<dbReference type="InterPro" id="IPR025943">
    <property type="entry name" value="Sigma_54_int_dom_ATP-bd_2"/>
</dbReference>
<organism evidence="10 11">
    <name type="scientific">Pannonibacter anstelovis</name>
    <dbReference type="NCBI Taxonomy" id="3121537"/>
    <lineage>
        <taxon>Bacteria</taxon>
        <taxon>Pseudomonadati</taxon>
        <taxon>Pseudomonadota</taxon>
        <taxon>Alphaproteobacteria</taxon>
        <taxon>Hyphomicrobiales</taxon>
        <taxon>Stappiaceae</taxon>
        <taxon>Pannonibacter</taxon>
    </lineage>
</organism>
<name>A0ABU7ZPH7_9HYPH</name>
<dbReference type="Pfam" id="PF00158">
    <property type="entry name" value="Sigma54_activat"/>
    <property type="match status" value="1"/>
</dbReference>
<comment type="caution">
    <text evidence="10">The sequence shown here is derived from an EMBL/GenBank/DDBJ whole genome shotgun (WGS) entry which is preliminary data.</text>
</comment>
<dbReference type="CDD" id="cd00009">
    <property type="entry name" value="AAA"/>
    <property type="match status" value="1"/>
</dbReference>
<evidence type="ECO:0000313" key="10">
    <source>
        <dbReference type="EMBL" id="MEH0096705.1"/>
    </source>
</evidence>
<dbReference type="InterPro" id="IPR002197">
    <property type="entry name" value="HTH_Fis"/>
</dbReference>
<dbReference type="InterPro" id="IPR001789">
    <property type="entry name" value="Sig_transdc_resp-reg_receiver"/>
</dbReference>
<dbReference type="SMART" id="SM00382">
    <property type="entry name" value="AAA"/>
    <property type="match status" value="1"/>
</dbReference>
<accession>A0ABU7ZPH7</accession>
<evidence type="ECO:0000256" key="1">
    <source>
        <dbReference type="ARBA" id="ARBA00022741"/>
    </source>
</evidence>
<proteinExistence type="predicted"/>
<dbReference type="RefSeq" id="WP_334251791.1">
    <property type="nucleotide sequence ID" value="NZ_JBAKBE010000005.1"/>
</dbReference>
<dbReference type="SMART" id="SM00448">
    <property type="entry name" value="REC"/>
    <property type="match status" value="1"/>
</dbReference>
<evidence type="ECO:0000259" key="8">
    <source>
        <dbReference type="PROSITE" id="PS50045"/>
    </source>
</evidence>
<keyword evidence="1" id="KW-0547">Nucleotide-binding</keyword>
<dbReference type="PROSITE" id="PS00676">
    <property type="entry name" value="SIGMA54_INTERACT_2"/>
    <property type="match status" value="1"/>
</dbReference>
<gene>
    <name evidence="10" type="ORF">V6L76_10595</name>
</gene>
<dbReference type="PANTHER" id="PTHR32071">
    <property type="entry name" value="TRANSCRIPTIONAL REGULATORY PROTEIN"/>
    <property type="match status" value="1"/>
</dbReference>
<evidence type="ECO:0000313" key="11">
    <source>
        <dbReference type="Proteomes" id="UP001380822"/>
    </source>
</evidence>
<dbReference type="PROSITE" id="PS00675">
    <property type="entry name" value="SIGMA54_INTERACT_1"/>
    <property type="match status" value="1"/>
</dbReference>
<evidence type="ECO:0000256" key="5">
    <source>
        <dbReference type="ARBA" id="ARBA00023159"/>
    </source>
</evidence>
<keyword evidence="11" id="KW-1185">Reference proteome</keyword>
<dbReference type="Gene3D" id="3.40.50.300">
    <property type="entry name" value="P-loop containing nucleotide triphosphate hydrolases"/>
    <property type="match status" value="1"/>
</dbReference>
<dbReference type="Pfam" id="PF00072">
    <property type="entry name" value="Response_reg"/>
    <property type="match status" value="1"/>
</dbReference>
<evidence type="ECO:0000259" key="9">
    <source>
        <dbReference type="PROSITE" id="PS50110"/>
    </source>
</evidence>
<dbReference type="PANTHER" id="PTHR32071:SF57">
    <property type="entry name" value="C4-DICARBOXYLATE TRANSPORT TRANSCRIPTIONAL REGULATORY PROTEIN DCTD"/>
    <property type="match status" value="1"/>
</dbReference>
<evidence type="ECO:0000256" key="7">
    <source>
        <dbReference type="PROSITE-ProRule" id="PRU00169"/>
    </source>
</evidence>
<keyword evidence="2" id="KW-0067">ATP-binding</keyword>
<protein>
    <submittedName>
        <fullName evidence="10">Sigma-54 dependent transcriptional regulator</fullName>
    </submittedName>
</protein>
<dbReference type="Pfam" id="PF25601">
    <property type="entry name" value="AAA_lid_14"/>
    <property type="match status" value="1"/>
</dbReference>
<dbReference type="SUPFAM" id="SSF52172">
    <property type="entry name" value="CheY-like"/>
    <property type="match status" value="1"/>
</dbReference>
<keyword evidence="5" id="KW-0010">Activator</keyword>
<dbReference type="InterPro" id="IPR009057">
    <property type="entry name" value="Homeodomain-like_sf"/>
</dbReference>
<feature type="domain" description="Sigma-54 factor interaction" evidence="8">
    <location>
        <begin position="145"/>
        <end position="374"/>
    </location>
</feature>
<dbReference type="InterPro" id="IPR025662">
    <property type="entry name" value="Sigma_54_int_dom_ATP-bd_1"/>
</dbReference>
<dbReference type="EMBL" id="JBAKBE010000005">
    <property type="protein sequence ID" value="MEH0096705.1"/>
    <property type="molecule type" value="Genomic_DNA"/>
</dbReference>
<dbReference type="InterPro" id="IPR003593">
    <property type="entry name" value="AAA+_ATPase"/>
</dbReference>
<dbReference type="PROSITE" id="PS50110">
    <property type="entry name" value="RESPONSE_REGULATORY"/>
    <property type="match status" value="1"/>
</dbReference>